<feature type="transmembrane region" description="Helical" evidence="1">
    <location>
        <begin position="21"/>
        <end position="43"/>
    </location>
</feature>
<evidence type="ECO:0000256" key="1">
    <source>
        <dbReference type="SAM" id="Phobius"/>
    </source>
</evidence>
<protein>
    <submittedName>
        <fullName evidence="2">Uncharacterized protein</fullName>
    </submittedName>
</protein>
<feature type="transmembrane region" description="Helical" evidence="1">
    <location>
        <begin position="49"/>
        <end position="68"/>
    </location>
</feature>
<reference evidence="2 3" key="1">
    <citation type="journal article" date="2016" name="Nat. Commun.">
        <title>Thousands of microbial genomes shed light on interconnected biogeochemical processes in an aquifer system.</title>
        <authorList>
            <person name="Anantharaman K."/>
            <person name="Brown C.T."/>
            <person name="Hug L.A."/>
            <person name="Sharon I."/>
            <person name="Castelle C.J."/>
            <person name="Probst A.J."/>
            <person name="Thomas B.C."/>
            <person name="Singh A."/>
            <person name="Wilkins M.J."/>
            <person name="Karaoz U."/>
            <person name="Brodie E.L."/>
            <person name="Williams K.H."/>
            <person name="Hubbard S.S."/>
            <person name="Banfield J.F."/>
        </authorList>
    </citation>
    <scope>NUCLEOTIDE SEQUENCE [LARGE SCALE GENOMIC DNA]</scope>
</reference>
<evidence type="ECO:0000313" key="3">
    <source>
        <dbReference type="Proteomes" id="UP000178448"/>
    </source>
</evidence>
<dbReference type="Proteomes" id="UP000178448">
    <property type="component" value="Unassembled WGS sequence"/>
</dbReference>
<name>A0A1F5YNA6_9BACT</name>
<accession>A0A1F5YNA6</accession>
<sequence>MKVQDFLFLLVFGAVWIFRKRYLAAAGLVCLILAIPLFSFRIFFTAERLTWYAAAFFVSAAAVMLRTGRGRGH</sequence>
<dbReference type="AlphaFoldDB" id="A0A1F5YNA6"/>
<keyword evidence="1" id="KW-0472">Membrane</keyword>
<keyword evidence="1" id="KW-0812">Transmembrane</keyword>
<dbReference type="STRING" id="1798374.A2Z33_05610"/>
<organism evidence="2 3">
    <name type="scientific">Candidatus Gottesmanbacteria bacterium RBG_16_52_11</name>
    <dbReference type="NCBI Taxonomy" id="1798374"/>
    <lineage>
        <taxon>Bacteria</taxon>
        <taxon>Candidatus Gottesmaniibacteriota</taxon>
    </lineage>
</organism>
<gene>
    <name evidence="2" type="ORF">A2Z33_05610</name>
</gene>
<keyword evidence="1" id="KW-1133">Transmembrane helix</keyword>
<proteinExistence type="predicted"/>
<dbReference type="EMBL" id="MFJD01000011">
    <property type="protein sequence ID" value="OGG01688.1"/>
    <property type="molecule type" value="Genomic_DNA"/>
</dbReference>
<comment type="caution">
    <text evidence="2">The sequence shown here is derived from an EMBL/GenBank/DDBJ whole genome shotgun (WGS) entry which is preliminary data.</text>
</comment>
<evidence type="ECO:0000313" key="2">
    <source>
        <dbReference type="EMBL" id="OGG01688.1"/>
    </source>
</evidence>